<comment type="caution">
    <text evidence="1">The sequence shown here is derived from an EMBL/GenBank/DDBJ whole genome shotgun (WGS) entry which is preliminary data.</text>
</comment>
<dbReference type="Pfam" id="PF07751">
    <property type="entry name" value="Abi_2"/>
    <property type="match status" value="1"/>
</dbReference>
<dbReference type="Proteomes" id="UP000051074">
    <property type="component" value="Unassembled WGS sequence"/>
</dbReference>
<proteinExistence type="predicted"/>
<dbReference type="AlphaFoldDB" id="K0NLW1"/>
<dbReference type="eggNOG" id="COG4823">
    <property type="taxonomic scope" value="Bacteria"/>
</dbReference>
<organism evidence="1 2">
    <name type="scientific">Lactobacillus equicursoris DSM 19284 = JCM 14600 = CIP 110162</name>
    <dbReference type="NCBI Taxonomy" id="1293597"/>
    <lineage>
        <taxon>Bacteria</taxon>
        <taxon>Bacillati</taxon>
        <taxon>Bacillota</taxon>
        <taxon>Bacilli</taxon>
        <taxon>Lactobacillales</taxon>
        <taxon>Lactobacillaceae</taxon>
        <taxon>Lactobacillus</taxon>
    </lineage>
</organism>
<accession>K0NLW1</accession>
<protein>
    <submittedName>
        <fullName evidence="1">Abortive infection bacteriophage resistance protein</fullName>
    </submittedName>
</protein>
<evidence type="ECO:0000313" key="1">
    <source>
        <dbReference type="EMBL" id="KRL00002.1"/>
    </source>
</evidence>
<dbReference type="PATRIC" id="fig|1293597.4.peg.1741"/>
<keyword evidence="2" id="KW-1185">Reference proteome</keyword>
<evidence type="ECO:0000313" key="2">
    <source>
        <dbReference type="Proteomes" id="UP000051074"/>
    </source>
</evidence>
<dbReference type="InterPro" id="IPR011664">
    <property type="entry name" value="Abi_system_AbiD/AbiF-like"/>
</dbReference>
<dbReference type="EMBL" id="AZDU01000066">
    <property type="protein sequence ID" value="KRL00002.1"/>
    <property type="molecule type" value="Genomic_DNA"/>
</dbReference>
<gene>
    <name evidence="1" type="ORF">FC20_GL001637</name>
</gene>
<dbReference type="RefSeq" id="WP_008463379.1">
    <property type="nucleotide sequence ID" value="NZ_AZDU01000066.1"/>
</dbReference>
<sequence>MHKKEFKSIDQQINLLQERGLTINDVERAKKYLLSNNYYNIINGYSKPFLESENLYIKNASFDEVSRLYFFDKELKQVLFNSILDAEHHLKSILAHRFAEAHPNNPEAYLDISSYNHEKSLSVAHVINSLNGILRKNRQYRNNSIHHYSTKYNAVPIWVIIDYLTFGDLYALLNCLPDNLQNRVANDCTEFICSNNPNFTGQFPPKTMLSFIKNIQ</sequence>
<reference evidence="1 2" key="1">
    <citation type="journal article" date="2015" name="Genome Announc.">
        <title>Expanding the biotechnology potential of lactobacilli through comparative genomics of 213 strains and associated genera.</title>
        <authorList>
            <person name="Sun Z."/>
            <person name="Harris H.M."/>
            <person name="McCann A."/>
            <person name="Guo C."/>
            <person name="Argimon S."/>
            <person name="Zhang W."/>
            <person name="Yang X."/>
            <person name="Jeffery I.B."/>
            <person name="Cooney J.C."/>
            <person name="Kagawa T.F."/>
            <person name="Liu W."/>
            <person name="Song Y."/>
            <person name="Salvetti E."/>
            <person name="Wrobel A."/>
            <person name="Rasinkangas P."/>
            <person name="Parkhill J."/>
            <person name="Rea M.C."/>
            <person name="O'Sullivan O."/>
            <person name="Ritari J."/>
            <person name="Douillard F.P."/>
            <person name="Paul Ross R."/>
            <person name="Yang R."/>
            <person name="Briner A.E."/>
            <person name="Felis G.E."/>
            <person name="de Vos W.M."/>
            <person name="Barrangou R."/>
            <person name="Klaenhammer T.R."/>
            <person name="Caufield P.W."/>
            <person name="Cui Y."/>
            <person name="Zhang H."/>
            <person name="O'Toole P.W."/>
        </authorList>
    </citation>
    <scope>NUCLEOTIDE SEQUENCE [LARGE SCALE GENOMIC DNA]</scope>
    <source>
        <strain evidence="1 2">DSM 19284</strain>
    </source>
</reference>
<name>K0NLW1_9LACO</name>